<protein>
    <submittedName>
        <fullName evidence="1">Uncharacterized protein</fullName>
    </submittedName>
</protein>
<dbReference type="Proteomes" id="UP000193623">
    <property type="component" value="Unassembled WGS sequence"/>
</dbReference>
<proteinExistence type="predicted"/>
<accession>A0A1Y5SKE9</accession>
<evidence type="ECO:0000313" key="2">
    <source>
        <dbReference type="Proteomes" id="UP000193623"/>
    </source>
</evidence>
<organism evidence="1 2">
    <name type="scientific">Pseudooctadecabacter jejudonensis</name>
    <dbReference type="NCBI Taxonomy" id="1391910"/>
    <lineage>
        <taxon>Bacteria</taxon>
        <taxon>Pseudomonadati</taxon>
        <taxon>Pseudomonadota</taxon>
        <taxon>Alphaproteobacteria</taxon>
        <taxon>Rhodobacterales</taxon>
        <taxon>Paracoccaceae</taxon>
        <taxon>Pseudooctadecabacter</taxon>
    </lineage>
</organism>
<sequence>MWGVSARTQGAKRPWGVLGYERSETVWCMDQPSGWIGMIRGDGEDLSVDLLSPLLFEIQCMNQSVMNLVYFYLTKASCWVETPEPPLIGLANFEPNN</sequence>
<reference evidence="1 2" key="1">
    <citation type="submission" date="2017-03" db="EMBL/GenBank/DDBJ databases">
        <authorList>
            <person name="Afonso C.L."/>
            <person name="Miller P.J."/>
            <person name="Scott M.A."/>
            <person name="Spackman E."/>
            <person name="Goraichik I."/>
            <person name="Dimitrov K.M."/>
            <person name="Suarez D.L."/>
            <person name="Swayne D.E."/>
        </authorList>
    </citation>
    <scope>NUCLEOTIDE SEQUENCE [LARGE SCALE GENOMIC DNA]</scope>
    <source>
        <strain evidence="1 2">CECT 8397</strain>
    </source>
</reference>
<evidence type="ECO:0000313" key="1">
    <source>
        <dbReference type="EMBL" id="SLN42852.1"/>
    </source>
</evidence>
<dbReference type="AlphaFoldDB" id="A0A1Y5SKE9"/>
<name>A0A1Y5SKE9_9RHOB</name>
<gene>
    <name evidence="1" type="ORF">PSJ8397_02179</name>
</gene>
<keyword evidence="2" id="KW-1185">Reference proteome</keyword>
<dbReference type="EMBL" id="FWFT01000003">
    <property type="protein sequence ID" value="SLN42852.1"/>
    <property type="molecule type" value="Genomic_DNA"/>
</dbReference>